<keyword evidence="4" id="KW-1185">Reference proteome</keyword>
<feature type="region of interest" description="Disordered" evidence="2">
    <location>
        <begin position="1"/>
        <end position="80"/>
    </location>
</feature>
<evidence type="ECO:0000313" key="3">
    <source>
        <dbReference type="EMBL" id="PXF44661.1"/>
    </source>
</evidence>
<organism evidence="3 4">
    <name type="scientific">Gracilariopsis chorda</name>
    <dbReference type="NCBI Taxonomy" id="448386"/>
    <lineage>
        <taxon>Eukaryota</taxon>
        <taxon>Rhodophyta</taxon>
        <taxon>Florideophyceae</taxon>
        <taxon>Rhodymeniophycidae</taxon>
        <taxon>Gracilariales</taxon>
        <taxon>Gracilariaceae</taxon>
        <taxon>Gracilariopsis</taxon>
    </lineage>
</organism>
<accession>A0A2V3IRB1</accession>
<dbReference type="Pfam" id="PF11264">
    <property type="entry name" value="ThylakoidFormat"/>
    <property type="match status" value="1"/>
</dbReference>
<sequence length="344" mass="37417">MTVAFLHSPAVRLAAARTPHARSRARRPPRPAAAPRRAPRCAQDPPLSSSPQSASTADTSASAPAPAPASPPRSDFRHRFDDLRGKPVEPVSATMARFNAQFARPIPIVYRAVVNEMLTTTHLAVVCAMWRFDAVFAFGFDAIFSAFLRYYPDERERDQLYVACAQSLHLDVHAIRRTAADVSAWLQDKTEADVFNALNAAPPSASADTVGPVVEALAYIRDAADFDWYYSRLFGIGLIQIMNAVGVELTVANAEKWAHRVGLMQSKFTAEMGAYLSNMERLKQAEQIFAEATAREAKKTAERLAARAQAAAKEADQLEGGADSDTPQPQLPNPARDGDEPASA</sequence>
<dbReference type="STRING" id="448386.A0A2V3IRB1"/>
<feature type="region of interest" description="Disordered" evidence="2">
    <location>
        <begin position="300"/>
        <end position="344"/>
    </location>
</feature>
<dbReference type="GO" id="GO:0010207">
    <property type="term" value="P:photosystem II assembly"/>
    <property type="evidence" value="ECO:0007669"/>
    <property type="project" value="InterPro"/>
</dbReference>
<evidence type="ECO:0000313" key="4">
    <source>
        <dbReference type="Proteomes" id="UP000247409"/>
    </source>
</evidence>
<comment type="caution">
    <text evidence="3">The sequence shown here is derived from an EMBL/GenBank/DDBJ whole genome shotgun (WGS) entry which is preliminary data.</text>
</comment>
<dbReference type="InterPro" id="IPR017499">
    <property type="entry name" value="Thf1"/>
</dbReference>
<feature type="compositionally biased region" description="Low complexity" evidence="2">
    <location>
        <begin position="33"/>
        <end position="64"/>
    </location>
</feature>
<reference evidence="3 4" key="1">
    <citation type="journal article" date="2018" name="Mol. Biol. Evol.">
        <title>Analysis of the draft genome of the red seaweed Gracilariopsis chorda provides insights into genome size evolution in Rhodophyta.</title>
        <authorList>
            <person name="Lee J."/>
            <person name="Yang E.C."/>
            <person name="Graf L."/>
            <person name="Yang J.H."/>
            <person name="Qiu H."/>
            <person name="Zel Zion U."/>
            <person name="Chan C.X."/>
            <person name="Stephens T.G."/>
            <person name="Weber A.P.M."/>
            <person name="Boo G.H."/>
            <person name="Boo S.M."/>
            <person name="Kim K.M."/>
            <person name="Shin Y."/>
            <person name="Jung M."/>
            <person name="Lee S.J."/>
            <person name="Yim H.S."/>
            <person name="Lee J.H."/>
            <person name="Bhattacharya D."/>
            <person name="Yoon H.S."/>
        </authorList>
    </citation>
    <scope>NUCLEOTIDE SEQUENCE [LARGE SCALE GENOMIC DNA]</scope>
    <source>
        <strain evidence="3 4">SKKU-2015</strain>
        <tissue evidence="3">Whole body</tissue>
    </source>
</reference>
<proteinExistence type="predicted"/>
<name>A0A2V3IRB1_9FLOR</name>
<evidence type="ECO:0000256" key="1">
    <source>
        <dbReference type="ARBA" id="ARBA00023054"/>
    </source>
</evidence>
<dbReference type="PANTHER" id="PTHR34793">
    <property type="entry name" value="PROTEIN THYLAKOID FORMATION 1, CHLOROPLASTIC"/>
    <property type="match status" value="1"/>
</dbReference>
<gene>
    <name evidence="3" type="ORF">BWQ96_05603</name>
</gene>
<dbReference type="EMBL" id="NBIV01000084">
    <property type="protein sequence ID" value="PXF44661.1"/>
    <property type="molecule type" value="Genomic_DNA"/>
</dbReference>
<dbReference type="AlphaFoldDB" id="A0A2V3IRB1"/>
<evidence type="ECO:0000256" key="2">
    <source>
        <dbReference type="SAM" id="MobiDB-lite"/>
    </source>
</evidence>
<dbReference type="Proteomes" id="UP000247409">
    <property type="component" value="Unassembled WGS sequence"/>
</dbReference>
<keyword evidence="1" id="KW-0175">Coiled coil</keyword>
<feature type="compositionally biased region" description="Basic residues" evidence="2">
    <location>
        <begin position="19"/>
        <end position="29"/>
    </location>
</feature>
<protein>
    <submittedName>
        <fullName evidence="3">Protein THYLAKOID FORMATION 1, chloroplastic</fullName>
    </submittedName>
</protein>
<dbReference type="PANTHER" id="PTHR34793:SF1">
    <property type="entry name" value="PROTEIN THYLAKOID FORMATION 1, CHLOROPLASTIC"/>
    <property type="match status" value="1"/>
</dbReference>
<dbReference type="OrthoDB" id="4812at2759"/>